<name>A0AC34FU93_9BILA</name>
<proteinExistence type="predicted"/>
<accession>A0AC34FU93</accession>
<dbReference type="WBParaSite" id="ES5_v2.g20983.t1">
    <property type="protein sequence ID" value="ES5_v2.g20983.t1"/>
    <property type="gene ID" value="ES5_v2.g20983"/>
</dbReference>
<protein>
    <submittedName>
        <fullName evidence="2">Uncharacterized protein</fullName>
    </submittedName>
</protein>
<reference evidence="2" key="1">
    <citation type="submission" date="2022-11" db="UniProtKB">
        <authorList>
            <consortium name="WormBaseParasite"/>
        </authorList>
    </citation>
    <scope>IDENTIFICATION</scope>
</reference>
<dbReference type="Proteomes" id="UP000887579">
    <property type="component" value="Unplaced"/>
</dbReference>
<organism evidence="1 2">
    <name type="scientific">Panagrolaimus sp. ES5</name>
    <dbReference type="NCBI Taxonomy" id="591445"/>
    <lineage>
        <taxon>Eukaryota</taxon>
        <taxon>Metazoa</taxon>
        <taxon>Ecdysozoa</taxon>
        <taxon>Nematoda</taxon>
        <taxon>Chromadorea</taxon>
        <taxon>Rhabditida</taxon>
        <taxon>Tylenchina</taxon>
        <taxon>Panagrolaimomorpha</taxon>
        <taxon>Panagrolaimoidea</taxon>
        <taxon>Panagrolaimidae</taxon>
        <taxon>Panagrolaimus</taxon>
    </lineage>
</organism>
<evidence type="ECO:0000313" key="2">
    <source>
        <dbReference type="WBParaSite" id="ES5_v2.g20983.t1"/>
    </source>
</evidence>
<evidence type="ECO:0000313" key="1">
    <source>
        <dbReference type="Proteomes" id="UP000887579"/>
    </source>
</evidence>
<sequence>MASRKRKSVKLIAFDIEHNLEYQGKCKLVINIPSKMLSVEPKDEKFKMKSALFKWKFHAEKENDNTVTKEILEERFLIPIFTKINVVESFAKMQKIINRWILSHDEVRQQKYLQLLKKFDENNGIHKNADKINDNNIAQENGSANARKRRYHERINAEATTNNHKNDTSAANKNVPIKKKTIVSPEYFKVIPSSQFKMVTVKIKLGFQRRLSIFSSLSDKTKCYEYTCNNQKYFCRGCREKKKTTTAILDFDAENGEQCIKLEAKSHVCTPIPYQPEIYNEIQILQKPEYQFFDNCSTQSGRKLFVFNPNDPNMGYEYFWKSLERKFFCWECHKNKKDTTAEICNESKENEYIQLLHSDHVCEFVKYEPEKYTQLNNFVIKPNFEIQTKIQNGRKILIIFDENDKSLCYRYFFSNSKNVFQSAACREKNKNVSAKLCQNSDGEEYVILSNAQHVCSLRKYFPQTKDYIIIRPPQMKLTNNNQLIFIFTSEEVASVAHIKCYIFSPASKKDKRYVCNGCKNILKSESRKCKKNKESKCVVYGYLSRDDSKDVGGYSFQMIAEQKHFCKPQKYEPEKISNIAEKSYVQKQIQKKKNFDGGRILRLPNFELQRSVTGVSDGKLVVFKEDDRSFCYNYYLNTIENIYVCSKCCHMKTRVRANMNVDEKTGEKYVILGNNEHVCEPSKYEPEENTIKDSNFMIFNQESERKTTKLVVFTSPSKEFCHVFVWINSNRLFMCQNCNTLKKKVSAKIQKDENGHEFVQLFKNGHICQPKKFILEEFQPKIIPKSGFIQGVPKKVAVMLLY</sequence>